<evidence type="ECO:0000313" key="2">
    <source>
        <dbReference type="Proteomes" id="UP000594262"/>
    </source>
</evidence>
<name>A0A7M5WUD6_9CNID</name>
<keyword evidence="2" id="KW-1185">Reference proteome</keyword>
<organism evidence="1 2">
    <name type="scientific">Clytia hemisphaerica</name>
    <dbReference type="NCBI Taxonomy" id="252671"/>
    <lineage>
        <taxon>Eukaryota</taxon>
        <taxon>Metazoa</taxon>
        <taxon>Cnidaria</taxon>
        <taxon>Hydrozoa</taxon>
        <taxon>Hydroidolina</taxon>
        <taxon>Leptothecata</taxon>
        <taxon>Obeliida</taxon>
        <taxon>Clytiidae</taxon>
        <taxon>Clytia</taxon>
    </lineage>
</organism>
<dbReference type="Proteomes" id="UP000594262">
    <property type="component" value="Unplaced"/>
</dbReference>
<protein>
    <submittedName>
        <fullName evidence="1">Uncharacterized protein</fullName>
    </submittedName>
</protein>
<proteinExistence type="predicted"/>
<dbReference type="EnsemblMetazoa" id="CLYHEMT013248.1">
    <property type="protein sequence ID" value="CLYHEMP013248.1"/>
    <property type="gene ID" value="CLYHEMG013248"/>
</dbReference>
<sequence length="104" mass="12458">AGRMKAFFLHPHSDTTFFYFCLTAKFFYIFKCMEENVKFTTKVFHILNARGRKCPNSQEKFPRFKRTWKKCPNSQQKFSTFYTYVEENVQIHSKNVHVLNARGS</sequence>
<accession>A0A7M5WUD6</accession>
<dbReference type="AlphaFoldDB" id="A0A7M5WUD6"/>
<reference evidence="1" key="1">
    <citation type="submission" date="2021-01" db="UniProtKB">
        <authorList>
            <consortium name="EnsemblMetazoa"/>
        </authorList>
    </citation>
    <scope>IDENTIFICATION</scope>
</reference>
<evidence type="ECO:0000313" key="1">
    <source>
        <dbReference type="EnsemblMetazoa" id="CLYHEMP013248.1"/>
    </source>
</evidence>